<evidence type="ECO:0000313" key="9">
    <source>
        <dbReference type="RefSeq" id="XP_013066590.1"/>
    </source>
</evidence>
<dbReference type="Gene3D" id="3.30.160.60">
    <property type="entry name" value="Classic Zinc Finger"/>
    <property type="match status" value="1"/>
</dbReference>
<dbReference type="RefSeq" id="XP_013066590.1">
    <property type="nucleotide sequence ID" value="XM_013211136.2"/>
</dbReference>
<evidence type="ECO:0000256" key="3">
    <source>
        <dbReference type="SAM" id="MobiDB-lite"/>
    </source>
</evidence>
<feature type="compositionally biased region" description="Polar residues" evidence="3">
    <location>
        <begin position="106"/>
        <end position="116"/>
    </location>
</feature>
<dbReference type="InterPro" id="IPR013087">
    <property type="entry name" value="Znf_C2H2_type"/>
</dbReference>
<dbReference type="AlphaFoldDB" id="A0A2C9M8G8"/>
<feature type="compositionally biased region" description="Polar residues" evidence="3">
    <location>
        <begin position="20"/>
        <end position="33"/>
    </location>
</feature>
<dbReference type="PANTHER" id="PTHR15499">
    <property type="entry name" value="HMG BOX-CONTAINING PROTEIN 1"/>
    <property type="match status" value="1"/>
</dbReference>
<name>A0A2C9M8G8_BIOGL</name>
<evidence type="ECO:0000313" key="8">
    <source>
        <dbReference type="Proteomes" id="UP001165740"/>
    </source>
</evidence>
<dbReference type="GO" id="GO:0008270">
    <property type="term" value="F:zinc ion binding"/>
    <property type="evidence" value="ECO:0007669"/>
    <property type="project" value="UniProtKB-KW"/>
</dbReference>
<organism evidence="6 7">
    <name type="scientific">Biomphalaria glabrata</name>
    <name type="common">Bloodfluke planorb</name>
    <name type="synonym">Freshwater snail</name>
    <dbReference type="NCBI Taxonomy" id="6526"/>
    <lineage>
        <taxon>Eukaryota</taxon>
        <taxon>Metazoa</taxon>
        <taxon>Spiralia</taxon>
        <taxon>Lophotrochozoa</taxon>
        <taxon>Mollusca</taxon>
        <taxon>Gastropoda</taxon>
        <taxon>Heterobranchia</taxon>
        <taxon>Euthyneura</taxon>
        <taxon>Panpulmonata</taxon>
        <taxon>Hygrophila</taxon>
        <taxon>Lymnaeoidea</taxon>
        <taxon>Planorbidae</taxon>
        <taxon>Biomphalaria</taxon>
    </lineage>
</organism>
<dbReference type="GeneID" id="106055022"/>
<dbReference type="STRING" id="6526.A0A2C9M8G8"/>
<dbReference type="PROSITE" id="PS00028">
    <property type="entry name" value="ZINC_FINGER_C2H2_1"/>
    <property type="match status" value="1"/>
</dbReference>
<dbReference type="SMART" id="SM00398">
    <property type="entry name" value="HMG"/>
    <property type="match status" value="1"/>
</dbReference>
<dbReference type="OMA" id="THHEGKE"/>
<dbReference type="SUPFAM" id="SSF57667">
    <property type="entry name" value="beta-beta-alpha zinc fingers"/>
    <property type="match status" value="1"/>
</dbReference>
<dbReference type="Proteomes" id="UP000076420">
    <property type="component" value="Unassembled WGS sequence"/>
</dbReference>
<dbReference type="PROSITE" id="PS50118">
    <property type="entry name" value="HMG_BOX_2"/>
    <property type="match status" value="1"/>
</dbReference>
<protein>
    <submittedName>
        <fullName evidence="9">HMG box-containing protein 4-like isoform X1</fullName>
    </submittedName>
</protein>
<dbReference type="InterPro" id="IPR009071">
    <property type="entry name" value="HMG_box_dom"/>
</dbReference>
<feature type="domain" description="C2H2-type" evidence="5">
    <location>
        <begin position="120"/>
        <end position="147"/>
    </location>
</feature>
<feature type="region of interest" description="Disordered" evidence="3">
    <location>
        <begin position="167"/>
        <end position="191"/>
    </location>
</feature>
<gene>
    <name evidence="6" type="primary">106055022</name>
    <name evidence="9" type="synonym">LOC106055022</name>
</gene>
<reference evidence="6" key="1">
    <citation type="submission" date="2020-05" db="UniProtKB">
        <authorList>
            <consortium name="EnsemblMetazoa"/>
        </authorList>
    </citation>
    <scope>IDENTIFICATION</scope>
    <source>
        <strain evidence="6">BB02</strain>
    </source>
</reference>
<keyword evidence="2" id="KW-0238">DNA-binding</keyword>
<dbReference type="InterPro" id="IPR039655">
    <property type="entry name" value="HBP1"/>
</dbReference>
<feature type="domain" description="HMG box" evidence="4">
    <location>
        <begin position="267"/>
        <end position="335"/>
    </location>
</feature>
<evidence type="ECO:0000256" key="2">
    <source>
        <dbReference type="PROSITE-ProRule" id="PRU00267"/>
    </source>
</evidence>
<dbReference type="InterPro" id="IPR036910">
    <property type="entry name" value="HMG_box_dom_sf"/>
</dbReference>
<dbReference type="Gene3D" id="1.10.30.10">
    <property type="entry name" value="High mobility group box domain"/>
    <property type="match status" value="1"/>
</dbReference>
<dbReference type="VEuPathDB" id="VectorBase:BGLB039753"/>
<feature type="DNA-binding region" description="HMG box" evidence="2">
    <location>
        <begin position="267"/>
        <end position="335"/>
    </location>
</feature>
<dbReference type="VEuPathDB" id="VectorBase:BGLAX_043505"/>
<dbReference type="Proteomes" id="UP001165740">
    <property type="component" value="Chromosome 4"/>
</dbReference>
<dbReference type="SMART" id="SM00355">
    <property type="entry name" value="ZnF_C2H2"/>
    <property type="match status" value="2"/>
</dbReference>
<feature type="compositionally biased region" description="Low complexity" evidence="3">
    <location>
        <begin position="179"/>
        <end position="191"/>
    </location>
</feature>
<dbReference type="PROSITE" id="PS50157">
    <property type="entry name" value="ZINC_FINGER_C2H2_2"/>
    <property type="match status" value="2"/>
</dbReference>
<evidence type="ECO:0000259" key="5">
    <source>
        <dbReference type="PROSITE" id="PS50157"/>
    </source>
</evidence>
<evidence type="ECO:0000259" key="4">
    <source>
        <dbReference type="PROSITE" id="PS50118"/>
    </source>
</evidence>
<sequence>MQVQCCIDEEAPFEVDGNNKVHNVNLQRESNVPSEDDLKKTAPILSRIKPSNNGQPDGGTGDGNNNTDSDGDTTDGAPPHLEADKIQNENAGAKRKHIQSRRMKEYQQQLTTNSSNRQERTCHVCGRVYTSGPGFRYHVKMHSPNIESFTCHLCNKTFKSANGLKYHKKRKRCRGGHPSTTAGSSSAGSSSKLDSIAHERLLYLANIATGPQSPLLQGSGERSSSTFFNDSETSAVMALSSMKKKCCDVKKADKPTTSLHPPESQKPKRPMNGFMLFAQRYRAELNKKHPDMNNRMISGKLSELWKKLQENERQHWKEEARLKAEQFQKVYPNCWKRKK</sequence>
<dbReference type="EnsemblMetazoa" id="BGLB039753-RE">
    <property type="protein sequence ID" value="BGLB039753-PE"/>
    <property type="gene ID" value="BGLB039753"/>
</dbReference>
<dbReference type="OrthoDB" id="1919336at2759"/>
<keyword evidence="1" id="KW-0863">Zinc-finger</keyword>
<evidence type="ECO:0000313" key="7">
    <source>
        <dbReference type="Proteomes" id="UP000076420"/>
    </source>
</evidence>
<dbReference type="SUPFAM" id="SSF47095">
    <property type="entry name" value="HMG-box"/>
    <property type="match status" value="1"/>
</dbReference>
<evidence type="ECO:0000313" key="6">
    <source>
        <dbReference type="EnsemblMetazoa" id="BGLB039753-PE"/>
    </source>
</evidence>
<dbReference type="GO" id="GO:0000978">
    <property type="term" value="F:RNA polymerase II cis-regulatory region sequence-specific DNA binding"/>
    <property type="evidence" value="ECO:0007669"/>
    <property type="project" value="TreeGrafter"/>
</dbReference>
<dbReference type="GO" id="GO:0005634">
    <property type="term" value="C:nucleus"/>
    <property type="evidence" value="ECO:0007669"/>
    <property type="project" value="UniProtKB-UniRule"/>
</dbReference>
<dbReference type="Pfam" id="PF00505">
    <property type="entry name" value="HMG_box"/>
    <property type="match status" value="1"/>
</dbReference>
<keyword evidence="1" id="KW-0479">Metal-binding</keyword>
<keyword evidence="2" id="KW-0539">Nucleus</keyword>
<dbReference type="GO" id="GO:0000981">
    <property type="term" value="F:DNA-binding transcription factor activity, RNA polymerase II-specific"/>
    <property type="evidence" value="ECO:0007669"/>
    <property type="project" value="TreeGrafter"/>
</dbReference>
<accession>A0A2C9M8G8</accession>
<proteinExistence type="predicted"/>
<dbReference type="PANTHER" id="PTHR15499:SF3">
    <property type="entry name" value="HMG BOX-CONTAINING PROTEIN 1"/>
    <property type="match status" value="1"/>
</dbReference>
<keyword evidence="8" id="KW-1185">Reference proteome</keyword>
<evidence type="ECO:0000256" key="1">
    <source>
        <dbReference type="PROSITE-ProRule" id="PRU00042"/>
    </source>
</evidence>
<dbReference type="KEGG" id="bgt:106055022"/>
<keyword evidence="1" id="KW-0862">Zinc</keyword>
<feature type="region of interest" description="Disordered" evidence="3">
    <location>
        <begin position="19"/>
        <end position="119"/>
    </location>
</feature>
<dbReference type="InterPro" id="IPR036236">
    <property type="entry name" value="Znf_C2H2_sf"/>
</dbReference>
<feature type="domain" description="C2H2-type" evidence="5">
    <location>
        <begin position="149"/>
        <end position="178"/>
    </location>
</feature>
<dbReference type="Pfam" id="PF00096">
    <property type="entry name" value="zf-C2H2"/>
    <property type="match status" value="1"/>
</dbReference>
<reference evidence="9" key="2">
    <citation type="submission" date="2025-04" db="UniProtKB">
        <authorList>
            <consortium name="RefSeq"/>
        </authorList>
    </citation>
    <scope>IDENTIFICATION</scope>
</reference>